<evidence type="ECO:0000313" key="3">
    <source>
        <dbReference type="Proteomes" id="UP000656319"/>
    </source>
</evidence>
<name>A0ABM8NDQ1_9BURK</name>
<evidence type="ECO:0000313" key="2">
    <source>
        <dbReference type="EMBL" id="CAD6518782.1"/>
    </source>
</evidence>
<comment type="caution">
    <text evidence="2">The sequence shown here is derived from an EMBL/GenBank/DDBJ whole genome shotgun (WGS) entry which is preliminary data.</text>
</comment>
<gene>
    <name evidence="2" type="ORF">LMG27952_01061</name>
</gene>
<keyword evidence="3" id="KW-1185">Reference proteome</keyword>
<organism evidence="2 3">
    <name type="scientific">Paraburkholderia hiiakae</name>
    <dbReference type="NCBI Taxonomy" id="1081782"/>
    <lineage>
        <taxon>Bacteria</taxon>
        <taxon>Pseudomonadati</taxon>
        <taxon>Pseudomonadota</taxon>
        <taxon>Betaproteobacteria</taxon>
        <taxon>Burkholderiales</taxon>
        <taxon>Burkholderiaceae</taxon>
        <taxon>Paraburkholderia</taxon>
    </lineage>
</organism>
<sequence>MNAQGRRSMQGKVGYRGDPPPESASQICDAWQTFSAHALRDRRSISLPTGEKRVAAVRSLTHPIGVGADVTIS</sequence>
<reference evidence="2 3" key="1">
    <citation type="submission" date="2020-10" db="EMBL/GenBank/DDBJ databases">
        <authorList>
            <person name="Peeters C."/>
        </authorList>
    </citation>
    <scope>NUCLEOTIDE SEQUENCE [LARGE SCALE GENOMIC DNA]</scope>
    <source>
        <strain evidence="2 3">LMG 27952</strain>
    </source>
</reference>
<dbReference type="EMBL" id="CAJHCQ010000002">
    <property type="protein sequence ID" value="CAD6518782.1"/>
    <property type="molecule type" value="Genomic_DNA"/>
</dbReference>
<protein>
    <submittedName>
        <fullName evidence="2">Uncharacterized protein</fullName>
    </submittedName>
</protein>
<dbReference type="Proteomes" id="UP000656319">
    <property type="component" value="Unassembled WGS sequence"/>
</dbReference>
<proteinExistence type="predicted"/>
<evidence type="ECO:0000256" key="1">
    <source>
        <dbReference type="SAM" id="MobiDB-lite"/>
    </source>
</evidence>
<feature type="region of interest" description="Disordered" evidence="1">
    <location>
        <begin position="1"/>
        <end position="24"/>
    </location>
</feature>
<accession>A0ABM8NDQ1</accession>